<dbReference type="AlphaFoldDB" id="A0A5C5G1W1"/>
<feature type="region of interest" description="Disordered" evidence="1">
    <location>
        <begin position="79"/>
        <end position="163"/>
    </location>
</feature>
<keyword evidence="3" id="KW-1185">Reference proteome</keyword>
<evidence type="ECO:0000256" key="1">
    <source>
        <dbReference type="SAM" id="MobiDB-lite"/>
    </source>
</evidence>
<feature type="compositionally biased region" description="Basic and acidic residues" evidence="1">
    <location>
        <begin position="1"/>
        <end position="19"/>
    </location>
</feature>
<comment type="caution">
    <text evidence="2">The sequence shown here is derived from an EMBL/GenBank/DDBJ whole genome shotgun (WGS) entry which is preliminary data.</text>
</comment>
<dbReference type="Proteomes" id="UP000311382">
    <property type="component" value="Unassembled WGS sequence"/>
</dbReference>
<reference evidence="2 3" key="1">
    <citation type="submission" date="2019-03" db="EMBL/GenBank/DDBJ databases">
        <title>Rhodosporidium diobovatum UCD-FST 08-225 genome sequencing, assembly, and annotation.</title>
        <authorList>
            <person name="Fakankun I.U."/>
            <person name="Fristensky B."/>
            <person name="Levin D.B."/>
        </authorList>
    </citation>
    <scope>NUCLEOTIDE SEQUENCE [LARGE SCALE GENOMIC DNA]</scope>
    <source>
        <strain evidence="2 3">UCD-FST 08-225</strain>
    </source>
</reference>
<gene>
    <name evidence="2" type="ORF">DMC30DRAFT_390341</name>
</gene>
<sequence>MRTEESWAGRPPRATERPRTAARRTPATGLRRSAFAWPARIALASFPPSVQCLEVMTESLVSAAESVAADVPAQLANWSRGPRSHDLGAPSAHLPTRARGRTQVDRARRARRSHRSSQEGRRDPPRSRAGLSRCRRARRREPAVLPRPPAHSEALPLAQGGPRSAAVQASEGCAAQHQPCYWLARAL</sequence>
<feature type="region of interest" description="Disordered" evidence="1">
    <location>
        <begin position="1"/>
        <end position="31"/>
    </location>
</feature>
<organism evidence="2 3">
    <name type="scientific">Rhodotorula diobovata</name>
    <dbReference type="NCBI Taxonomy" id="5288"/>
    <lineage>
        <taxon>Eukaryota</taxon>
        <taxon>Fungi</taxon>
        <taxon>Dikarya</taxon>
        <taxon>Basidiomycota</taxon>
        <taxon>Pucciniomycotina</taxon>
        <taxon>Microbotryomycetes</taxon>
        <taxon>Sporidiobolales</taxon>
        <taxon>Sporidiobolaceae</taxon>
        <taxon>Rhodotorula</taxon>
    </lineage>
</organism>
<evidence type="ECO:0000313" key="3">
    <source>
        <dbReference type="Proteomes" id="UP000311382"/>
    </source>
</evidence>
<accession>A0A5C5G1W1</accession>
<dbReference type="EMBL" id="SOZI01000015">
    <property type="protein sequence ID" value="TNY23103.1"/>
    <property type="molecule type" value="Genomic_DNA"/>
</dbReference>
<evidence type="ECO:0000313" key="2">
    <source>
        <dbReference type="EMBL" id="TNY23103.1"/>
    </source>
</evidence>
<feature type="compositionally biased region" description="Basic and acidic residues" evidence="1">
    <location>
        <begin position="116"/>
        <end position="126"/>
    </location>
</feature>
<proteinExistence type="predicted"/>
<name>A0A5C5G1W1_9BASI</name>
<protein>
    <submittedName>
        <fullName evidence="2">Uncharacterized protein</fullName>
    </submittedName>
</protein>